<dbReference type="EMBL" id="BMXI01000017">
    <property type="protein sequence ID" value="GHC63896.1"/>
    <property type="molecule type" value="Genomic_DNA"/>
</dbReference>
<protein>
    <recommendedName>
        <fullName evidence="1">STAS domain-containing protein</fullName>
    </recommendedName>
</protein>
<dbReference type="Proteomes" id="UP000644507">
    <property type="component" value="Unassembled WGS sequence"/>
</dbReference>
<keyword evidence="3" id="KW-1185">Reference proteome</keyword>
<evidence type="ECO:0000313" key="3">
    <source>
        <dbReference type="Proteomes" id="UP000644507"/>
    </source>
</evidence>
<comment type="caution">
    <text evidence="2">The sequence shown here is derived from an EMBL/GenBank/DDBJ whole genome shotgun (WGS) entry which is preliminary data.</text>
</comment>
<proteinExistence type="predicted"/>
<sequence>MSSPRLKEYVEGCLESGTCEAVVVDLDTCPAMDSTFMGTLAGLAGRLMEREGRLAIVGLSDRNRDSLVDLGLDAILEMENEDGASEWSNDLEAIRNGLKDWDGARDGAAAAEEVLEAHRKLCEVDDRNHKKFDAVLDVLEKEVSARQAG</sequence>
<reference evidence="2" key="1">
    <citation type="journal article" date="2014" name="Int. J. Syst. Evol. Microbiol.">
        <title>Complete genome sequence of Corynebacterium casei LMG S-19264T (=DSM 44701T), isolated from a smear-ripened cheese.</title>
        <authorList>
            <consortium name="US DOE Joint Genome Institute (JGI-PGF)"/>
            <person name="Walter F."/>
            <person name="Albersmeier A."/>
            <person name="Kalinowski J."/>
            <person name="Ruckert C."/>
        </authorList>
    </citation>
    <scope>NUCLEOTIDE SEQUENCE</scope>
    <source>
        <strain evidence="2">KCTC 12988</strain>
    </source>
</reference>
<dbReference type="Gene3D" id="3.30.750.24">
    <property type="entry name" value="STAS domain"/>
    <property type="match status" value="1"/>
</dbReference>
<dbReference type="AlphaFoldDB" id="A0A918TW21"/>
<dbReference type="InterPro" id="IPR036513">
    <property type="entry name" value="STAS_dom_sf"/>
</dbReference>
<evidence type="ECO:0000313" key="2">
    <source>
        <dbReference type="EMBL" id="GHC63896.1"/>
    </source>
</evidence>
<organism evidence="2 3">
    <name type="scientific">Roseibacillus persicicus</name>
    <dbReference type="NCBI Taxonomy" id="454148"/>
    <lineage>
        <taxon>Bacteria</taxon>
        <taxon>Pseudomonadati</taxon>
        <taxon>Verrucomicrobiota</taxon>
        <taxon>Verrucomicrobiia</taxon>
        <taxon>Verrucomicrobiales</taxon>
        <taxon>Verrucomicrobiaceae</taxon>
        <taxon>Roseibacillus</taxon>
    </lineage>
</organism>
<evidence type="ECO:0000259" key="1">
    <source>
        <dbReference type="PROSITE" id="PS50801"/>
    </source>
</evidence>
<feature type="domain" description="STAS" evidence="1">
    <location>
        <begin position="1"/>
        <end position="72"/>
    </location>
</feature>
<gene>
    <name evidence="2" type="ORF">GCM10007100_34360</name>
</gene>
<dbReference type="PROSITE" id="PS50801">
    <property type="entry name" value="STAS"/>
    <property type="match status" value="1"/>
</dbReference>
<name>A0A918TW21_9BACT</name>
<dbReference type="InterPro" id="IPR002645">
    <property type="entry name" value="STAS_dom"/>
</dbReference>
<accession>A0A918TW21</accession>
<dbReference type="Pfam" id="PF01740">
    <property type="entry name" value="STAS"/>
    <property type="match status" value="1"/>
</dbReference>
<dbReference type="SUPFAM" id="SSF52091">
    <property type="entry name" value="SpoIIaa-like"/>
    <property type="match status" value="1"/>
</dbReference>
<dbReference type="CDD" id="cd07043">
    <property type="entry name" value="STAS_anti-anti-sigma_factors"/>
    <property type="match status" value="1"/>
</dbReference>
<reference evidence="2" key="2">
    <citation type="submission" date="2020-09" db="EMBL/GenBank/DDBJ databases">
        <authorList>
            <person name="Sun Q."/>
            <person name="Kim S."/>
        </authorList>
    </citation>
    <scope>NUCLEOTIDE SEQUENCE</scope>
    <source>
        <strain evidence="2">KCTC 12988</strain>
    </source>
</reference>